<reference evidence="3" key="1">
    <citation type="submission" date="2018-06" db="EMBL/GenBank/DDBJ databases">
        <title>Complete genome of Pseudomonas insecticola strain QZS01.</title>
        <authorList>
            <person name="Wang J."/>
            <person name="Su Q."/>
        </authorList>
    </citation>
    <scope>NUCLEOTIDE SEQUENCE [LARGE SCALE GENOMIC DNA]</scope>
    <source>
        <strain evidence="3">QZS01</strain>
    </source>
</reference>
<dbReference type="Proteomes" id="UP000273143">
    <property type="component" value="Chromosome"/>
</dbReference>
<feature type="transmembrane region" description="Helical" evidence="1">
    <location>
        <begin position="28"/>
        <end position="50"/>
    </location>
</feature>
<keyword evidence="1" id="KW-1133">Transmembrane helix</keyword>
<protein>
    <submittedName>
        <fullName evidence="2">Uncharacterized protein</fullName>
    </submittedName>
</protein>
<accession>A0A3Q9JNN3</accession>
<evidence type="ECO:0000256" key="1">
    <source>
        <dbReference type="SAM" id="Phobius"/>
    </source>
</evidence>
<dbReference type="EMBL" id="CP029822">
    <property type="protein sequence ID" value="AZS51061.1"/>
    <property type="molecule type" value="Genomic_DNA"/>
</dbReference>
<keyword evidence="1" id="KW-0812">Transmembrane</keyword>
<evidence type="ECO:0000313" key="3">
    <source>
        <dbReference type="Proteomes" id="UP000273143"/>
    </source>
</evidence>
<name>A0A3Q9JNN3_9GAMM</name>
<gene>
    <name evidence="2" type="ORF">DM558_09870</name>
</gene>
<sequence>MIFAALLAISFILLIGTSLISFNEKYKITLILVFSFAFFVSVIGCVIFNYSECASGNISACEAFNNTIIN</sequence>
<evidence type="ECO:0000313" key="2">
    <source>
        <dbReference type="EMBL" id="AZS51061.1"/>
    </source>
</evidence>
<organism evidence="2 3">
    <name type="scientific">Entomomonas moraniae</name>
    <dbReference type="NCBI Taxonomy" id="2213226"/>
    <lineage>
        <taxon>Bacteria</taxon>
        <taxon>Pseudomonadati</taxon>
        <taxon>Pseudomonadota</taxon>
        <taxon>Gammaproteobacteria</taxon>
        <taxon>Pseudomonadales</taxon>
        <taxon>Pseudomonadaceae</taxon>
        <taxon>Entomomonas</taxon>
    </lineage>
</organism>
<keyword evidence="3" id="KW-1185">Reference proteome</keyword>
<dbReference type="KEGG" id="emo:DM558_09870"/>
<keyword evidence="1" id="KW-0472">Membrane</keyword>
<proteinExistence type="predicted"/>
<dbReference type="AlphaFoldDB" id="A0A3Q9JNN3"/>